<dbReference type="InterPro" id="IPR000595">
    <property type="entry name" value="cNMP-bd_dom"/>
</dbReference>
<dbReference type="Proteomes" id="UP001163731">
    <property type="component" value="Unassembled WGS sequence"/>
</dbReference>
<evidence type="ECO:0000259" key="1">
    <source>
        <dbReference type="PROSITE" id="PS50042"/>
    </source>
</evidence>
<dbReference type="PROSITE" id="PS50042">
    <property type="entry name" value="CNMP_BINDING_3"/>
    <property type="match status" value="1"/>
</dbReference>
<accession>A0ABT3I3K6</accession>
<reference evidence="2" key="1">
    <citation type="submission" date="2022-10" db="EMBL/GenBank/DDBJ databases">
        <title>Chryseobacterium babae sp. nov. isolated from the gut of the beetle Oryctes rhinoceros, and Chryseobacterium kimseyorum sp. nov., isolated from a stick insect rearing cage.</title>
        <authorList>
            <person name="Shelomi M."/>
            <person name="Han C.-J."/>
            <person name="Chen W.-M."/>
            <person name="Chen H.-K."/>
            <person name="Liaw S.-J."/>
            <person name="Muhle E."/>
            <person name="Clermont D."/>
        </authorList>
    </citation>
    <scope>NUCLEOTIDE SEQUENCE</scope>
    <source>
        <strain evidence="2">09-1422</strain>
    </source>
</reference>
<comment type="caution">
    <text evidence="2">The sequence shown here is derived from an EMBL/GenBank/DDBJ whole genome shotgun (WGS) entry which is preliminary data.</text>
</comment>
<feature type="domain" description="Cyclic nucleotide-binding" evidence="1">
    <location>
        <begin position="17"/>
        <end position="115"/>
    </location>
</feature>
<dbReference type="InterPro" id="IPR014710">
    <property type="entry name" value="RmlC-like_jellyroll"/>
</dbReference>
<dbReference type="CDD" id="cd00038">
    <property type="entry name" value="CAP_ED"/>
    <property type="match status" value="1"/>
</dbReference>
<dbReference type="RefSeq" id="WP_264751633.1">
    <property type="nucleotide sequence ID" value="NZ_JAPDHW010000020.1"/>
</dbReference>
<keyword evidence="3" id="KW-1185">Reference proteome</keyword>
<dbReference type="Gene3D" id="2.60.120.10">
    <property type="entry name" value="Jelly Rolls"/>
    <property type="match status" value="1"/>
</dbReference>
<evidence type="ECO:0000313" key="3">
    <source>
        <dbReference type="Proteomes" id="UP001163731"/>
    </source>
</evidence>
<dbReference type="SUPFAM" id="SSF51206">
    <property type="entry name" value="cAMP-binding domain-like"/>
    <property type="match status" value="1"/>
</dbReference>
<dbReference type="EMBL" id="JAPDHW010000020">
    <property type="protein sequence ID" value="MCW3170495.1"/>
    <property type="molecule type" value="Genomic_DNA"/>
</dbReference>
<dbReference type="InterPro" id="IPR018490">
    <property type="entry name" value="cNMP-bd_dom_sf"/>
</dbReference>
<organism evidence="2 3">
    <name type="scientific">Chryseobacterium kimseyorum</name>
    <dbReference type="NCBI Taxonomy" id="2984028"/>
    <lineage>
        <taxon>Bacteria</taxon>
        <taxon>Pseudomonadati</taxon>
        <taxon>Bacteroidota</taxon>
        <taxon>Flavobacteriia</taxon>
        <taxon>Flavobacteriales</taxon>
        <taxon>Weeksellaceae</taxon>
        <taxon>Chryseobacterium group</taxon>
        <taxon>Chryseobacterium</taxon>
    </lineage>
</organism>
<evidence type="ECO:0000313" key="2">
    <source>
        <dbReference type="EMBL" id="MCW3170495.1"/>
    </source>
</evidence>
<protein>
    <submittedName>
        <fullName evidence="2">Crp/Fnr family transcriptional regulator</fullName>
    </submittedName>
</protein>
<proteinExistence type="predicted"/>
<gene>
    <name evidence="2" type="ORF">OMO38_18360</name>
</gene>
<name>A0ABT3I3K6_9FLAO</name>
<dbReference type="Pfam" id="PF00027">
    <property type="entry name" value="cNMP_binding"/>
    <property type="match status" value="1"/>
</dbReference>
<sequence length="191" mass="22711">MKNQLYHHLVKIIPSFEEEIHKVIPYFKQIHFPKDHIVVDEGDSVEQFYFVIRGSLHLYFKDRQGSKNTIHFAIEDWWVTEYNAFLGTDPAGFGIETMEETEVLMITRENFDQLLVDYPFMGIYFNKIHMRAYAASLQKQKTFPMTSKKDFHAYFFTTYPDLVIRFPNEVLASYIGISLDEFKVYSEDFRS</sequence>